<name>A0ABD3NXE1_9STRA</name>
<evidence type="ECO:0000313" key="4">
    <source>
        <dbReference type="EMBL" id="KAL3780417.1"/>
    </source>
</evidence>
<comment type="caution">
    <text evidence="4">The sequence shown here is derived from an EMBL/GenBank/DDBJ whole genome shotgun (WGS) entry which is preliminary data.</text>
</comment>
<evidence type="ECO:0000259" key="3">
    <source>
        <dbReference type="SMART" id="SM00385"/>
    </source>
</evidence>
<evidence type="ECO:0000256" key="1">
    <source>
        <dbReference type="RuleBase" id="RU000383"/>
    </source>
</evidence>
<feature type="region of interest" description="Disordered" evidence="2">
    <location>
        <begin position="130"/>
        <end position="166"/>
    </location>
</feature>
<dbReference type="EMBL" id="JABMIG020000350">
    <property type="protein sequence ID" value="KAL3780417.1"/>
    <property type="molecule type" value="Genomic_DNA"/>
</dbReference>
<dbReference type="InterPro" id="IPR036915">
    <property type="entry name" value="Cyclin-like_sf"/>
</dbReference>
<dbReference type="AlphaFoldDB" id="A0ABD3NXE1"/>
<organism evidence="4 5">
    <name type="scientific">Cyclotella cryptica</name>
    <dbReference type="NCBI Taxonomy" id="29204"/>
    <lineage>
        <taxon>Eukaryota</taxon>
        <taxon>Sar</taxon>
        <taxon>Stramenopiles</taxon>
        <taxon>Ochrophyta</taxon>
        <taxon>Bacillariophyta</taxon>
        <taxon>Coscinodiscophyceae</taxon>
        <taxon>Thalassiosirophycidae</taxon>
        <taxon>Stephanodiscales</taxon>
        <taxon>Stephanodiscaceae</taxon>
        <taxon>Cyclotella</taxon>
    </lineage>
</organism>
<sequence>MATIPPRPLPPTPPSTDLLAPVLPSTFDENHLPSVLHQPDPMTPEAERQARRRTVRFLEEAGQRHLRLPRVAIATATVFFHRFYAKHCFQQHDRFEVAMACLLLAGKTEESPKKLDLVIRECWKLRRRAQQQQQQQRLSQGGESPNTASPSMASPTSAVHLDGSTQLDPKSEEYVRLKERVLLLERVILHTIGFELDISHPYKYLAECVQSLNVKRLLEYASPPPPKPDGSNVSRTSQNTQLFQDLFQYAMNFANDSMHTSLCLQFPSSQIAMACVYLSAKYCNIRPVGGRHWMELLEGITVEDLGCISVQILELVQPRRGAEGEAALKRVRRDLEEMGKESGGEKDGKRLKTG</sequence>
<dbReference type="InterPro" id="IPR013763">
    <property type="entry name" value="Cyclin-like_dom"/>
</dbReference>
<gene>
    <name evidence="4" type="ORF">HJC23_004354</name>
</gene>
<dbReference type="Pfam" id="PF21797">
    <property type="entry name" value="CycT2-like_C"/>
    <property type="match status" value="1"/>
</dbReference>
<dbReference type="PANTHER" id="PTHR10026">
    <property type="entry name" value="CYCLIN"/>
    <property type="match status" value="1"/>
</dbReference>
<dbReference type="InterPro" id="IPR006671">
    <property type="entry name" value="Cyclin_N"/>
</dbReference>
<feature type="domain" description="Cyclin-like" evidence="3">
    <location>
        <begin position="56"/>
        <end position="190"/>
    </location>
</feature>
<accession>A0ABD3NXE1</accession>
<dbReference type="SMART" id="SM00385">
    <property type="entry name" value="CYCLIN"/>
    <property type="match status" value="2"/>
</dbReference>
<reference evidence="4 5" key="1">
    <citation type="journal article" date="2020" name="G3 (Bethesda)">
        <title>Improved Reference Genome for Cyclotella cryptica CCMP332, a Model for Cell Wall Morphogenesis, Salinity Adaptation, and Lipid Production in Diatoms (Bacillariophyta).</title>
        <authorList>
            <person name="Roberts W.R."/>
            <person name="Downey K.M."/>
            <person name="Ruck E.C."/>
            <person name="Traller J.C."/>
            <person name="Alverson A.J."/>
        </authorList>
    </citation>
    <scope>NUCLEOTIDE SEQUENCE [LARGE SCALE GENOMIC DNA]</scope>
    <source>
        <strain evidence="4 5">CCMP332</strain>
    </source>
</reference>
<dbReference type="Pfam" id="PF00134">
    <property type="entry name" value="Cyclin_N"/>
    <property type="match status" value="1"/>
</dbReference>
<dbReference type="Gene3D" id="1.10.472.10">
    <property type="entry name" value="Cyclin-like"/>
    <property type="match status" value="2"/>
</dbReference>
<protein>
    <recommendedName>
        <fullName evidence="3">Cyclin-like domain-containing protein</fullName>
    </recommendedName>
</protein>
<dbReference type="InterPro" id="IPR043198">
    <property type="entry name" value="Cyclin/Ssn8"/>
</dbReference>
<feature type="domain" description="Cyclin-like" evidence="3">
    <location>
        <begin position="231"/>
        <end position="317"/>
    </location>
</feature>
<keyword evidence="1" id="KW-0195">Cyclin</keyword>
<dbReference type="SUPFAM" id="SSF47954">
    <property type="entry name" value="Cyclin-like"/>
    <property type="match status" value="2"/>
</dbReference>
<feature type="compositionally biased region" description="Low complexity" evidence="2">
    <location>
        <begin position="144"/>
        <end position="158"/>
    </location>
</feature>
<dbReference type="Proteomes" id="UP001516023">
    <property type="component" value="Unassembled WGS sequence"/>
</dbReference>
<comment type="similarity">
    <text evidence="1">Belongs to the cyclin family.</text>
</comment>
<evidence type="ECO:0000256" key="2">
    <source>
        <dbReference type="SAM" id="MobiDB-lite"/>
    </source>
</evidence>
<feature type="region of interest" description="Disordered" evidence="2">
    <location>
        <begin position="333"/>
        <end position="354"/>
    </location>
</feature>
<keyword evidence="5" id="KW-1185">Reference proteome</keyword>
<proteinExistence type="inferred from homology"/>
<evidence type="ECO:0000313" key="5">
    <source>
        <dbReference type="Proteomes" id="UP001516023"/>
    </source>
</evidence>